<dbReference type="SUPFAM" id="SSF50249">
    <property type="entry name" value="Nucleic acid-binding proteins"/>
    <property type="match status" value="1"/>
</dbReference>
<evidence type="ECO:0000256" key="13">
    <source>
        <dbReference type="ARBA" id="ARBA00060881"/>
    </source>
</evidence>
<feature type="compositionally biased region" description="Basic and acidic residues" evidence="15">
    <location>
        <begin position="19"/>
        <end position="34"/>
    </location>
</feature>
<proteinExistence type="inferred from homology"/>
<dbReference type="Pfam" id="PF03119">
    <property type="entry name" value="DNA_ligase_ZBD"/>
    <property type="match status" value="1"/>
</dbReference>
<dbReference type="InterPro" id="IPR001679">
    <property type="entry name" value="DNA_ligase"/>
</dbReference>
<feature type="binding site" evidence="14">
    <location>
        <position position="275"/>
    </location>
    <ligand>
        <name>NAD(+)</name>
        <dbReference type="ChEBI" id="CHEBI:57540"/>
    </ligand>
</feature>
<dbReference type="PROSITE" id="PS01056">
    <property type="entry name" value="DNA_LIGASE_N2"/>
    <property type="match status" value="1"/>
</dbReference>
<evidence type="ECO:0000256" key="9">
    <source>
        <dbReference type="ARBA" id="ARBA00022842"/>
    </source>
</evidence>
<dbReference type="PIRSF" id="PIRSF001604">
    <property type="entry name" value="LigA"/>
    <property type="match status" value="1"/>
</dbReference>
<evidence type="ECO:0000313" key="17">
    <source>
        <dbReference type="EMBL" id="HIV99604.1"/>
    </source>
</evidence>
<feature type="binding site" evidence="14">
    <location>
        <position position="252"/>
    </location>
    <ligand>
        <name>NAD(+)</name>
        <dbReference type="ChEBI" id="CHEBI:57540"/>
    </ligand>
</feature>
<feature type="domain" description="BRCT" evidence="16">
    <location>
        <begin position="734"/>
        <end position="811"/>
    </location>
</feature>
<dbReference type="PANTHER" id="PTHR23389:SF9">
    <property type="entry name" value="DNA LIGASE"/>
    <property type="match status" value="1"/>
</dbReference>
<dbReference type="Gene3D" id="1.10.287.610">
    <property type="entry name" value="Helix hairpin bin"/>
    <property type="match status" value="1"/>
</dbReference>
<name>A0A9D1PU33_9BACT</name>
<keyword evidence="11 14" id="KW-0234">DNA repair</keyword>
<comment type="catalytic activity">
    <reaction evidence="12 14">
        <text>NAD(+) + (deoxyribonucleotide)n-3'-hydroxyl + 5'-phospho-(deoxyribonucleotide)m = (deoxyribonucleotide)n+m + AMP + beta-nicotinamide D-nucleotide.</text>
        <dbReference type="EC" id="6.5.1.2"/>
    </reaction>
</comment>
<keyword evidence="10 14" id="KW-0520">NAD</keyword>
<evidence type="ECO:0000259" key="16">
    <source>
        <dbReference type="PROSITE" id="PS50172"/>
    </source>
</evidence>
<dbReference type="SUPFAM" id="SSF47781">
    <property type="entry name" value="RuvA domain 2-like"/>
    <property type="match status" value="1"/>
</dbReference>
<gene>
    <name evidence="14 17" type="primary">ligA</name>
    <name evidence="17" type="ORF">H9894_00165</name>
</gene>
<dbReference type="SUPFAM" id="SSF52113">
    <property type="entry name" value="BRCT domain"/>
    <property type="match status" value="1"/>
</dbReference>
<dbReference type="Gene3D" id="2.40.50.140">
    <property type="entry name" value="Nucleic acid-binding proteins"/>
    <property type="match status" value="1"/>
</dbReference>
<evidence type="ECO:0000256" key="11">
    <source>
        <dbReference type="ARBA" id="ARBA00023204"/>
    </source>
</evidence>
<dbReference type="HAMAP" id="MF_01588">
    <property type="entry name" value="DNA_ligase_A"/>
    <property type="match status" value="1"/>
</dbReference>
<dbReference type="EC" id="6.5.1.2" evidence="2 14"/>
<evidence type="ECO:0000256" key="6">
    <source>
        <dbReference type="ARBA" id="ARBA00022723"/>
    </source>
</evidence>
<organism evidence="17 18">
    <name type="scientific">Candidatus Desulfovibrio intestinipullorum</name>
    <dbReference type="NCBI Taxonomy" id="2838536"/>
    <lineage>
        <taxon>Bacteria</taxon>
        <taxon>Pseudomonadati</taxon>
        <taxon>Thermodesulfobacteriota</taxon>
        <taxon>Desulfovibrionia</taxon>
        <taxon>Desulfovibrionales</taxon>
        <taxon>Desulfovibrionaceae</taxon>
        <taxon>Desulfovibrio</taxon>
    </lineage>
</organism>
<dbReference type="GO" id="GO:0046872">
    <property type="term" value="F:metal ion binding"/>
    <property type="evidence" value="ECO:0007669"/>
    <property type="project" value="UniProtKB-KW"/>
</dbReference>
<feature type="binding site" evidence="14">
    <location>
        <begin position="172"/>
        <end position="176"/>
    </location>
    <ligand>
        <name>NAD(+)</name>
        <dbReference type="ChEBI" id="CHEBI:57540"/>
    </ligand>
</feature>
<keyword evidence="4 14" id="KW-0436">Ligase</keyword>
<dbReference type="Pfam" id="PF03120">
    <property type="entry name" value="OB_DNA_ligase"/>
    <property type="match status" value="1"/>
</dbReference>
<keyword evidence="14" id="KW-0464">Manganese</keyword>
<dbReference type="InterPro" id="IPR004150">
    <property type="entry name" value="NAD_DNA_ligase_OB"/>
</dbReference>
<evidence type="ECO:0000256" key="10">
    <source>
        <dbReference type="ARBA" id="ARBA00023027"/>
    </source>
</evidence>
<dbReference type="EMBL" id="DXHV01000005">
    <property type="protein sequence ID" value="HIV99604.1"/>
    <property type="molecule type" value="Genomic_DNA"/>
</dbReference>
<feature type="binding site" evidence="14">
    <location>
        <position position="550"/>
    </location>
    <ligand>
        <name>Zn(2+)</name>
        <dbReference type="ChEBI" id="CHEBI:29105"/>
    </ligand>
</feature>
<dbReference type="Pfam" id="PF01653">
    <property type="entry name" value="DNA_ligase_aden"/>
    <property type="match status" value="1"/>
</dbReference>
<dbReference type="Gene3D" id="3.30.470.30">
    <property type="entry name" value="DNA ligase/mRNA capping enzyme"/>
    <property type="match status" value="1"/>
</dbReference>
<dbReference type="Gene3D" id="3.40.50.10190">
    <property type="entry name" value="BRCT domain"/>
    <property type="match status" value="1"/>
</dbReference>
<dbReference type="InterPro" id="IPR036420">
    <property type="entry name" value="BRCT_dom_sf"/>
</dbReference>
<evidence type="ECO:0000256" key="7">
    <source>
        <dbReference type="ARBA" id="ARBA00022763"/>
    </source>
</evidence>
<dbReference type="SMART" id="SM00532">
    <property type="entry name" value="LIGANc"/>
    <property type="match status" value="1"/>
</dbReference>
<protein>
    <recommendedName>
        <fullName evidence="3 14">DNA ligase</fullName>
        <ecNumber evidence="2 14">6.5.1.2</ecNumber>
    </recommendedName>
    <alternativeName>
        <fullName evidence="14">Polydeoxyribonucleotide synthase [NAD(+)]</fullName>
    </alternativeName>
</protein>
<evidence type="ECO:0000256" key="1">
    <source>
        <dbReference type="ARBA" id="ARBA00004067"/>
    </source>
</evidence>
<dbReference type="InterPro" id="IPR001357">
    <property type="entry name" value="BRCT_dom"/>
</dbReference>
<dbReference type="InterPro" id="IPR013839">
    <property type="entry name" value="DNAligase_adenylation"/>
</dbReference>
<feature type="binding site" evidence="14">
    <location>
        <position position="553"/>
    </location>
    <ligand>
        <name>Zn(2+)</name>
        <dbReference type="ChEBI" id="CHEBI:29105"/>
    </ligand>
</feature>
<keyword evidence="5 14" id="KW-0235">DNA replication</keyword>
<feature type="binding site" evidence="14">
    <location>
        <position position="456"/>
    </location>
    <ligand>
        <name>NAD(+)</name>
        <dbReference type="ChEBI" id="CHEBI:57540"/>
    </ligand>
</feature>
<feature type="binding site" evidence="14">
    <location>
        <position position="568"/>
    </location>
    <ligand>
        <name>Zn(2+)</name>
        <dbReference type="ChEBI" id="CHEBI:29105"/>
    </ligand>
</feature>
<dbReference type="SMART" id="SM00278">
    <property type="entry name" value="HhH1"/>
    <property type="match status" value="2"/>
</dbReference>
<evidence type="ECO:0000256" key="3">
    <source>
        <dbReference type="ARBA" id="ARBA00013308"/>
    </source>
</evidence>
<dbReference type="Proteomes" id="UP000886752">
    <property type="component" value="Unassembled WGS sequence"/>
</dbReference>
<keyword evidence="7 14" id="KW-0227">DNA damage</keyword>
<reference evidence="17" key="2">
    <citation type="submission" date="2021-04" db="EMBL/GenBank/DDBJ databases">
        <authorList>
            <person name="Gilroy R."/>
        </authorList>
    </citation>
    <scope>NUCLEOTIDE SEQUENCE</scope>
    <source>
        <strain evidence="17">ChiHecec2B26-446</strain>
    </source>
</reference>
<dbReference type="InterPro" id="IPR013840">
    <property type="entry name" value="DNAligase_N"/>
</dbReference>
<evidence type="ECO:0000313" key="18">
    <source>
        <dbReference type="Proteomes" id="UP000886752"/>
    </source>
</evidence>
<dbReference type="CDD" id="cd17748">
    <property type="entry name" value="BRCT_DNA_ligase_like"/>
    <property type="match status" value="1"/>
</dbReference>
<dbReference type="InterPro" id="IPR033136">
    <property type="entry name" value="DNA_ligase_CS"/>
</dbReference>
<sequence>MPSNPRSLLSLLAQEADTSADKPAGRTDKSDTTGKADTPATTDKSGQPAHTDQPAQSVQAAPADAGQPDKTEQAVQTEQPVQAAGGTQTAAPHPAERAAEKAPLAPAEKAEIAVPQTTAGSLVAERQAADSPGSSPESAQDREVHERMDALVRVLEYHNRLYHTLDAPEISDEEYDALFAELVALEAQYPAFRSPHSPTLRVGGGLLTGLVARRHTQRMYGLEDVFSVEEWRGFVQRMLRALPETPMEFWCDPKLDGLALELVYVNGVLEDAITRGNGEEGEVVFEQARTIRTIPLHLAGEGPFPERLEVRGEVVIYKADFAAVNERRESLGQKTFANPRNAAAGSLRQLDVAQARNMPLTFLGYSLGAASWGTVPAPATHAELMHLLAGYGFATPPGGAVCHSLEDVEAYVERVREQRADYPMQIDGAVAKVNDLEAQTALGYTARAPRFAVAFKFPAEQAETVLLDIEVQVGRTGVLTPVARLQPVAVGGVVVSSATLHNEDEVRAKDVRPGDVVIVQRAGDVIPEVVRSIPSKRPADSKPWVFPKVCPACGEAVHREEGQAAWVCDNISCPAVRLRSLIHFVSPQGLDIQGIGSQWIEQLAGTGRVKNPSDLFTLTTQELLTYDRMGETLAANFVEALDRARHEATLARFISALGIHHVGEQAARLLAGRFTDMGELSQASVEELTALPGIGAKIAESVRNFFASPANQDMLAHFRACGLWPVAGAEPSVRQSGPLQGRRILFTGTLSMPRAQAQRLAEGAGALLVSSVSRKLDYLVAGDKPGSKFDKARSLGVTVLDEAGFLQLVQPHADKESEA</sequence>
<dbReference type="FunFam" id="1.10.150.20:FF:000006">
    <property type="entry name" value="DNA ligase"/>
    <property type="match status" value="1"/>
</dbReference>
<evidence type="ECO:0000256" key="2">
    <source>
        <dbReference type="ARBA" id="ARBA00012722"/>
    </source>
</evidence>
<keyword evidence="8 14" id="KW-0862">Zinc</keyword>
<dbReference type="InterPro" id="IPR004149">
    <property type="entry name" value="Znf_DNAligase_C4"/>
</dbReference>
<feature type="compositionally biased region" description="Polar residues" evidence="15">
    <location>
        <begin position="35"/>
        <end position="59"/>
    </location>
</feature>
<comment type="caution">
    <text evidence="17">The sequence shown here is derived from an EMBL/GenBank/DDBJ whole genome shotgun (WGS) entry which is preliminary data.</text>
</comment>
<feature type="region of interest" description="Disordered" evidence="15">
    <location>
        <begin position="124"/>
        <end position="144"/>
    </location>
</feature>
<dbReference type="Gene3D" id="6.20.10.30">
    <property type="match status" value="1"/>
</dbReference>
<feature type="active site" description="N6-AMP-lysine intermediate" evidence="14">
    <location>
        <position position="254"/>
    </location>
</feature>
<evidence type="ECO:0000256" key="14">
    <source>
        <dbReference type="HAMAP-Rule" id="MF_01588"/>
    </source>
</evidence>
<evidence type="ECO:0000256" key="4">
    <source>
        <dbReference type="ARBA" id="ARBA00022598"/>
    </source>
</evidence>
<dbReference type="PANTHER" id="PTHR23389">
    <property type="entry name" value="CHROMOSOME TRANSMISSION FIDELITY FACTOR 18"/>
    <property type="match status" value="1"/>
</dbReference>
<dbReference type="NCBIfam" id="NF005932">
    <property type="entry name" value="PRK07956.1"/>
    <property type="match status" value="1"/>
</dbReference>
<feature type="region of interest" description="Disordered" evidence="15">
    <location>
        <begin position="1"/>
        <end position="108"/>
    </location>
</feature>
<keyword evidence="9 14" id="KW-0460">Magnesium</keyword>
<feature type="binding site" evidence="14">
    <location>
        <position position="573"/>
    </location>
    <ligand>
        <name>Zn(2+)</name>
        <dbReference type="ChEBI" id="CHEBI:29105"/>
    </ligand>
</feature>
<dbReference type="InterPro" id="IPR003583">
    <property type="entry name" value="Hlx-hairpin-Hlx_DNA-bd_motif"/>
</dbReference>
<dbReference type="AlphaFoldDB" id="A0A9D1PU33"/>
<evidence type="ECO:0000256" key="5">
    <source>
        <dbReference type="ARBA" id="ARBA00022705"/>
    </source>
</evidence>
<comment type="function">
    <text evidence="1 14">DNA ligase that catalyzes the formation of phosphodiester linkages between 5'-phosphoryl and 3'-hydroxyl groups in double-stranded DNA using NAD as a coenzyme and as the energy source for the reaction. It is essential for DNA replication and repair of damaged DNA.</text>
</comment>
<evidence type="ECO:0000256" key="12">
    <source>
        <dbReference type="ARBA" id="ARBA00034005"/>
    </source>
</evidence>
<dbReference type="GO" id="GO:0003677">
    <property type="term" value="F:DNA binding"/>
    <property type="evidence" value="ECO:0007669"/>
    <property type="project" value="InterPro"/>
</dbReference>
<dbReference type="InterPro" id="IPR012340">
    <property type="entry name" value="NA-bd_OB-fold"/>
</dbReference>
<feature type="binding site" evidence="14">
    <location>
        <position position="432"/>
    </location>
    <ligand>
        <name>NAD(+)</name>
        <dbReference type="ChEBI" id="CHEBI:57540"/>
    </ligand>
</feature>
<feature type="compositionally biased region" description="Polar residues" evidence="15">
    <location>
        <begin position="73"/>
        <end position="90"/>
    </location>
</feature>
<dbReference type="CDD" id="cd00114">
    <property type="entry name" value="LIGANc"/>
    <property type="match status" value="1"/>
</dbReference>
<dbReference type="GO" id="GO:0006281">
    <property type="term" value="P:DNA repair"/>
    <property type="evidence" value="ECO:0007669"/>
    <property type="project" value="UniProtKB-KW"/>
</dbReference>
<dbReference type="InterPro" id="IPR010994">
    <property type="entry name" value="RuvA_2-like"/>
</dbReference>
<dbReference type="SMART" id="SM00292">
    <property type="entry name" value="BRCT"/>
    <property type="match status" value="1"/>
</dbReference>
<dbReference type="InterPro" id="IPR041663">
    <property type="entry name" value="DisA/LigA_HHH"/>
</dbReference>
<accession>A0A9D1PU33</accession>
<dbReference type="GO" id="GO:0003911">
    <property type="term" value="F:DNA ligase (NAD+) activity"/>
    <property type="evidence" value="ECO:0007669"/>
    <property type="project" value="UniProtKB-UniRule"/>
</dbReference>
<comment type="similarity">
    <text evidence="13 14">Belongs to the NAD-dependent DNA ligase family. LigA subfamily.</text>
</comment>
<dbReference type="FunFam" id="2.40.50.140:FF:000012">
    <property type="entry name" value="DNA ligase"/>
    <property type="match status" value="1"/>
</dbReference>
<comment type="caution">
    <text evidence="14">Lacks conserved residue(s) required for the propagation of feature annotation.</text>
</comment>
<feature type="binding site" evidence="14">
    <location>
        <position position="313"/>
    </location>
    <ligand>
        <name>NAD(+)</name>
        <dbReference type="ChEBI" id="CHEBI:57540"/>
    </ligand>
</feature>
<dbReference type="Pfam" id="PF00533">
    <property type="entry name" value="BRCT"/>
    <property type="match status" value="1"/>
</dbReference>
<evidence type="ECO:0000256" key="15">
    <source>
        <dbReference type="SAM" id="MobiDB-lite"/>
    </source>
</evidence>
<dbReference type="SUPFAM" id="SSF56091">
    <property type="entry name" value="DNA ligase/mRNA capping enzyme, catalytic domain"/>
    <property type="match status" value="1"/>
</dbReference>
<dbReference type="GO" id="GO:0006260">
    <property type="term" value="P:DNA replication"/>
    <property type="evidence" value="ECO:0007669"/>
    <property type="project" value="UniProtKB-KW"/>
</dbReference>
<dbReference type="NCBIfam" id="TIGR00575">
    <property type="entry name" value="dnlj"/>
    <property type="match status" value="1"/>
</dbReference>
<comment type="cofactor">
    <cofactor evidence="14">
        <name>Mg(2+)</name>
        <dbReference type="ChEBI" id="CHEBI:18420"/>
    </cofactor>
    <cofactor evidence="14">
        <name>Mn(2+)</name>
        <dbReference type="ChEBI" id="CHEBI:29035"/>
    </cofactor>
</comment>
<dbReference type="PROSITE" id="PS50172">
    <property type="entry name" value="BRCT"/>
    <property type="match status" value="1"/>
</dbReference>
<dbReference type="Pfam" id="PF12826">
    <property type="entry name" value="HHH_2"/>
    <property type="match status" value="1"/>
</dbReference>
<keyword evidence="6 14" id="KW-0479">Metal-binding</keyword>
<dbReference type="Gene3D" id="1.10.150.20">
    <property type="entry name" value="5' to 3' exonuclease, C-terminal subdomain"/>
    <property type="match status" value="2"/>
</dbReference>
<evidence type="ECO:0000256" key="8">
    <source>
        <dbReference type="ARBA" id="ARBA00022833"/>
    </source>
</evidence>
<reference evidence="17" key="1">
    <citation type="journal article" date="2021" name="PeerJ">
        <title>Extensive microbial diversity within the chicken gut microbiome revealed by metagenomics and culture.</title>
        <authorList>
            <person name="Gilroy R."/>
            <person name="Ravi A."/>
            <person name="Getino M."/>
            <person name="Pursley I."/>
            <person name="Horton D.L."/>
            <person name="Alikhan N.F."/>
            <person name="Baker D."/>
            <person name="Gharbi K."/>
            <person name="Hall N."/>
            <person name="Watson M."/>
            <person name="Adriaenssens E.M."/>
            <person name="Foster-Nyarko E."/>
            <person name="Jarju S."/>
            <person name="Secka A."/>
            <person name="Antonio M."/>
            <person name="Oren A."/>
            <person name="Chaudhuri R.R."/>
            <person name="La Ragione R."/>
            <person name="Hildebrand F."/>
            <person name="Pallen M.J."/>
        </authorList>
    </citation>
    <scope>NUCLEOTIDE SEQUENCE</scope>
    <source>
        <strain evidence="17">ChiHecec2B26-446</strain>
    </source>
</reference>